<keyword evidence="4 5" id="KW-0472">Membrane</keyword>
<accession>A0A3N9U055</accession>
<feature type="transmembrane region" description="Helical" evidence="5">
    <location>
        <begin position="49"/>
        <end position="69"/>
    </location>
</feature>
<evidence type="ECO:0000256" key="2">
    <source>
        <dbReference type="ARBA" id="ARBA00022692"/>
    </source>
</evidence>
<keyword evidence="3 5" id="KW-1133">Transmembrane helix</keyword>
<protein>
    <submittedName>
        <fullName evidence="7">MFS transporter</fullName>
    </submittedName>
</protein>
<dbReference type="RefSeq" id="WP_124937606.1">
    <property type="nucleotide sequence ID" value="NZ_RJVQ01000005.1"/>
</dbReference>
<feature type="transmembrane region" description="Helical" evidence="5">
    <location>
        <begin position="306"/>
        <end position="329"/>
    </location>
</feature>
<dbReference type="PROSITE" id="PS50850">
    <property type="entry name" value="MFS"/>
    <property type="match status" value="1"/>
</dbReference>
<evidence type="ECO:0000256" key="5">
    <source>
        <dbReference type="SAM" id="Phobius"/>
    </source>
</evidence>
<dbReference type="Gene3D" id="1.20.1250.20">
    <property type="entry name" value="MFS general substrate transporter like domains"/>
    <property type="match status" value="2"/>
</dbReference>
<dbReference type="GO" id="GO:0022857">
    <property type="term" value="F:transmembrane transporter activity"/>
    <property type="evidence" value="ECO:0007669"/>
    <property type="project" value="InterPro"/>
</dbReference>
<dbReference type="InterPro" id="IPR036259">
    <property type="entry name" value="MFS_trans_sf"/>
</dbReference>
<dbReference type="GO" id="GO:0016020">
    <property type="term" value="C:membrane"/>
    <property type="evidence" value="ECO:0007669"/>
    <property type="project" value="UniProtKB-SubCell"/>
</dbReference>
<feature type="transmembrane region" description="Helical" evidence="5">
    <location>
        <begin position="209"/>
        <end position="227"/>
    </location>
</feature>
<feature type="transmembrane region" description="Helical" evidence="5">
    <location>
        <begin position="411"/>
        <end position="433"/>
    </location>
</feature>
<dbReference type="SUPFAM" id="SSF103473">
    <property type="entry name" value="MFS general substrate transporter"/>
    <property type="match status" value="2"/>
</dbReference>
<dbReference type="AlphaFoldDB" id="A0A3N9U055"/>
<evidence type="ECO:0000256" key="3">
    <source>
        <dbReference type="ARBA" id="ARBA00022989"/>
    </source>
</evidence>
<feature type="transmembrane region" description="Helical" evidence="5">
    <location>
        <begin position="110"/>
        <end position="131"/>
    </location>
</feature>
<feature type="transmembrane region" description="Helical" evidence="5">
    <location>
        <begin position="143"/>
        <end position="163"/>
    </location>
</feature>
<dbReference type="CDD" id="cd17321">
    <property type="entry name" value="MFS_MMR_MDR_like"/>
    <property type="match status" value="1"/>
</dbReference>
<evidence type="ECO:0000259" key="6">
    <source>
        <dbReference type="PROSITE" id="PS50850"/>
    </source>
</evidence>
<reference evidence="7 8" key="1">
    <citation type="submission" date="2018-11" db="EMBL/GenBank/DDBJ databases">
        <title>Vibrio LJC006 sp. nov., isolated from seawater during the bloom of the enteromorpha.</title>
        <authorList>
            <person name="Liang J."/>
        </authorList>
    </citation>
    <scope>NUCLEOTIDE SEQUENCE [LARGE SCALE GENOMIC DNA]</scope>
    <source>
        <strain evidence="7 8">LJC006</strain>
    </source>
</reference>
<proteinExistence type="predicted"/>
<dbReference type="InterPro" id="IPR020846">
    <property type="entry name" value="MFS_dom"/>
</dbReference>
<organism evidence="7 8">
    <name type="scientific">Vibrio viridaestus</name>
    <dbReference type="NCBI Taxonomy" id="2487322"/>
    <lineage>
        <taxon>Bacteria</taxon>
        <taxon>Pseudomonadati</taxon>
        <taxon>Pseudomonadota</taxon>
        <taxon>Gammaproteobacteria</taxon>
        <taxon>Vibrionales</taxon>
        <taxon>Vibrionaceae</taxon>
        <taxon>Vibrio</taxon>
    </lineage>
</organism>
<sequence>MKTNLSSSNRLSAAGLILLVAGQLMPQMDFSIVNVALDAISVSLDANKTQLGLIVSLYGLSFAVSLAMSGRLGDRFGRKKLFLTGIASFAVTSFICGLAPSIYLLIAARVLQGIAAAMLMPQILATIHVTLSGERHSKAIGIYGSVGGLSFIIGQILGGWLVSADLFGLGWRSVFYINLPICAFILYFGQKWIPETKEESSLSLDWSGTLLLGTVVTLILVSISAGPDLGWSWIIWVLLISSLPLALLLWNIEGKKEHKQQSPLMPPTLLTRPKVILGCVSLTLQVASYGGYMFVVALTLQSGFHLSSFASGNAFIGLGISYFVASLYVGRIAKWFTNLGFTAVIIVGSVINLAGYVLLFSQINQHAETLTSWTLLVPMLIIGVGNAFAVNSSLRIGLADIPAQFAGIGSAFMTTLQQTAIALGTALCAAFYIQNLNDNDVFHLHSLKAGLEVIAFFISTLLIIHGISAIGKIKAVRRQQAELNTQNH</sequence>
<evidence type="ECO:0000256" key="4">
    <source>
        <dbReference type="ARBA" id="ARBA00023136"/>
    </source>
</evidence>
<feature type="transmembrane region" description="Helical" evidence="5">
    <location>
        <begin position="370"/>
        <end position="390"/>
    </location>
</feature>
<dbReference type="Pfam" id="PF07690">
    <property type="entry name" value="MFS_1"/>
    <property type="match status" value="2"/>
</dbReference>
<feature type="transmembrane region" description="Helical" evidence="5">
    <location>
        <begin position="275"/>
        <end position="300"/>
    </location>
</feature>
<feature type="domain" description="Major facilitator superfamily (MFS) profile" evidence="6">
    <location>
        <begin position="15"/>
        <end position="467"/>
    </location>
</feature>
<feature type="transmembrane region" description="Helical" evidence="5">
    <location>
        <begin position="233"/>
        <end position="254"/>
    </location>
</feature>
<feature type="transmembrane region" description="Helical" evidence="5">
    <location>
        <begin position="81"/>
        <end position="104"/>
    </location>
</feature>
<feature type="transmembrane region" description="Helical" evidence="5">
    <location>
        <begin position="336"/>
        <end position="358"/>
    </location>
</feature>
<gene>
    <name evidence="7" type="ORF">EES38_12870</name>
</gene>
<dbReference type="PANTHER" id="PTHR42718">
    <property type="entry name" value="MAJOR FACILITATOR SUPERFAMILY MULTIDRUG TRANSPORTER MFSC"/>
    <property type="match status" value="1"/>
</dbReference>
<keyword evidence="2 5" id="KW-0812">Transmembrane</keyword>
<feature type="transmembrane region" description="Helical" evidence="5">
    <location>
        <begin position="169"/>
        <end position="188"/>
    </location>
</feature>
<comment type="subcellular location">
    <subcellularLocation>
        <location evidence="1">Membrane</location>
        <topology evidence="1">Multi-pass membrane protein</topology>
    </subcellularLocation>
</comment>
<feature type="transmembrane region" description="Helical" evidence="5">
    <location>
        <begin position="453"/>
        <end position="471"/>
    </location>
</feature>
<keyword evidence="8" id="KW-1185">Reference proteome</keyword>
<comment type="caution">
    <text evidence="7">The sequence shown here is derived from an EMBL/GenBank/DDBJ whole genome shotgun (WGS) entry which is preliminary data.</text>
</comment>
<evidence type="ECO:0000313" key="8">
    <source>
        <dbReference type="Proteomes" id="UP000281112"/>
    </source>
</evidence>
<dbReference type="EMBL" id="RJVQ01000005">
    <property type="protein sequence ID" value="RQW62612.1"/>
    <property type="molecule type" value="Genomic_DNA"/>
</dbReference>
<dbReference type="PANTHER" id="PTHR42718:SF39">
    <property type="entry name" value="ACTINORHODIN TRANSPORTER-RELATED"/>
    <property type="match status" value="1"/>
</dbReference>
<evidence type="ECO:0000313" key="7">
    <source>
        <dbReference type="EMBL" id="RQW62612.1"/>
    </source>
</evidence>
<dbReference type="OrthoDB" id="9807274at2"/>
<name>A0A3N9U055_9VIBR</name>
<dbReference type="InterPro" id="IPR011701">
    <property type="entry name" value="MFS"/>
</dbReference>
<dbReference type="Proteomes" id="UP000281112">
    <property type="component" value="Unassembled WGS sequence"/>
</dbReference>
<evidence type="ECO:0000256" key="1">
    <source>
        <dbReference type="ARBA" id="ARBA00004141"/>
    </source>
</evidence>